<organism evidence="1 2">
    <name type="scientific">Microbacterium saperdae</name>
    <dbReference type="NCBI Taxonomy" id="69368"/>
    <lineage>
        <taxon>Bacteria</taxon>
        <taxon>Bacillati</taxon>
        <taxon>Actinomycetota</taxon>
        <taxon>Actinomycetes</taxon>
        <taxon>Micrococcales</taxon>
        <taxon>Microbacteriaceae</taxon>
        <taxon>Microbacterium</taxon>
    </lineage>
</organism>
<dbReference type="InterPro" id="IPR002060">
    <property type="entry name" value="Squ/phyt_synthse"/>
</dbReference>
<dbReference type="Gene3D" id="1.10.600.10">
    <property type="entry name" value="Farnesyl Diphosphate Synthase"/>
    <property type="match status" value="1"/>
</dbReference>
<dbReference type="PANTHER" id="PTHR31480">
    <property type="entry name" value="BIFUNCTIONAL LYCOPENE CYCLASE/PHYTOENE SYNTHASE"/>
    <property type="match status" value="1"/>
</dbReference>
<dbReference type="OrthoDB" id="9807580at2"/>
<dbReference type="AlphaFoldDB" id="A0A543BK07"/>
<proteinExistence type="predicted"/>
<name>A0A543BK07_9MICO</name>
<dbReference type="Proteomes" id="UP000317209">
    <property type="component" value="Unassembled WGS sequence"/>
</dbReference>
<dbReference type="Pfam" id="PF00494">
    <property type="entry name" value="SQS_PSY"/>
    <property type="match status" value="1"/>
</dbReference>
<evidence type="ECO:0000313" key="1">
    <source>
        <dbReference type="EMBL" id="TQL85167.1"/>
    </source>
</evidence>
<keyword evidence="2" id="KW-1185">Reference proteome</keyword>
<protein>
    <submittedName>
        <fullName evidence="1">Phytoene/squalene synthetase</fullName>
    </submittedName>
</protein>
<dbReference type="SUPFAM" id="SSF48576">
    <property type="entry name" value="Terpenoid synthases"/>
    <property type="match status" value="1"/>
</dbReference>
<dbReference type="GO" id="GO:0016765">
    <property type="term" value="F:transferase activity, transferring alkyl or aryl (other than methyl) groups"/>
    <property type="evidence" value="ECO:0007669"/>
    <property type="project" value="UniProtKB-ARBA"/>
</dbReference>
<gene>
    <name evidence="1" type="ORF">FB560_0770</name>
</gene>
<dbReference type="SFLD" id="SFLDG01018">
    <property type="entry name" value="Squalene/Phytoene_Synthase_Lik"/>
    <property type="match status" value="1"/>
</dbReference>
<dbReference type="RefSeq" id="WP_141871140.1">
    <property type="nucleotide sequence ID" value="NZ_VFOX01000001.1"/>
</dbReference>
<dbReference type="InterPro" id="IPR008949">
    <property type="entry name" value="Isoprenoid_synthase_dom_sf"/>
</dbReference>
<sequence length="302" mass="32859">MTGSPASPAGDGALDRFSRTAEIATTDVIRNYSTSFGLATRLLGPRHRQHVRNIYAMVRIADEIVDGVAAEAGLDAAAQSDALTSYVAETHRSMRTGYSSDLILHAFARTARECGIGEDLTQPFFDSMRADIASDAGFTAYDGDAHARYVYGSAEVVGLMCTRVFLRGASRTPAEEQIIERGARQLGAAFQNVNFLRDLADDTDRLHRGYLGGGERLTEADRDAWVATVVQQLDDARIAIPLLPKDSRAAVRSAHALFAALTRRVAKTPVDVLYRKRVRVPDPLKAVLAARAVLVTALERDR</sequence>
<reference evidence="1 2" key="1">
    <citation type="submission" date="2019-06" db="EMBL/GenBank/DDBJ databases">
        <title>Sequencing the genomes of 1000 actinobacteria strains.</title>
        <authorList>
            <person name="Klenk H.-P."/>
        </authorList>
    </citation>
    <scope>NUCLEOTIDE SEQUENCE [LARGE SCALE GENOMIC DNA]</scope>
    <source>
        <strain evidence="1 2">DSM 20169</strain>
    </source>
</reference>
<evidence type="ECO:0000313" key="2">
    <source>
        <dbReference type="Proteomes" id="UP000317209"/>
    </source>
</evidence>
<dbReference type="EMBL" id="VFOX01000001">
    <property type="protein sequence ID" value="TQL85167.1"/>
    <property type="molecule type" value="Genomic_DNA"/>
</dbReference>
<accession>A0A543BK07</accession>
<comment type="caution">
    <text evidence="1">The sequence shown here is derived from an EMBL/GenBank/DDBJ whole genome shotgun (WGS) entry which is preliminary data.</text>
</comment>
<dbReference type="SFLD" id="SFLDS00005">
    <property type="entry name" value="Isoprenoid_Synthase_Type_I"/>
    <property type="match status" value="1"/>
</dbReference>